<dbReference type="Proteomes" id="UP000215902">
    <property type="component" value="Unassembled WGS sequence"/>
</dbReference>
<evidence type="ECO:0000313" key="5">
    <source>
        <dbReference type="Proteomes" id="UP000215902"/>
    </source>
</evidence>
<keyword evidence="1" id="KW-0175">Coiled coil</keyword>
<dbReference type="PRINTS" id="PR00195">
    <property type="entry name" value="DYNAMIN"/>
</dbReference>
<evidence type="ECO:0000256" key="2">
    <source>
        <dbReference type="SAM" id="MobiDB-lite"/>
    </source>
</evidence>
<dbReference type="GO" id="GO:0006897">
    <property type="term" value="P:endocytosis"/>
    <property type="evidence" value="ECO:0007669"/>
    <property type="project" value="TreeGrafter"/>
</dbReference>
<dbReference type="GO" id="GO:0005525">
    <property type="term" value="F:GTP binding"/>
    <property type="evidence" value="ECO:0007669"/>
    <property type="project" value="InterPro"/>
</dbReference>
<evidence type="ECO:0000256" key="1">
    <source>
        <dbReference type="SAM" id="Coils"/>
    </source>
</evidence>
<dbReference type="GO" id="GO:0016559">
    <property type="term" value="P:peroxisome fission"/>
    <property type="evidence" value="ECO:0007669"/>
    <property type="project" value="TreeGrafter"/>
</dbReference>
<dbReference type="EMBL" id="NIVC01000034">
    <property type="protein sequence ID" value="PAA93058.1"/>
    <property type="molecule type" value="Genomic_DNA"/>
</dbReference>
<feature type="region of interest" description="Disordered" evidence="2">
    <location>
        <begin position="1"/>
        <end position="83"/>
    </location>
</feature>
<dbReference type="Gene3D" id="3.40.50.300">
    <property type="entry name" value="P-loop containing nucleotide triphosphate hydrolases"/>
    <property type="match status" value="1"/>
</dbReference>
<dbReference type="AlphaFoldDB" id="A0A267H449"/>
<dbReference type="SUPFAM" id="SSF52540">
    <property type="entry name" value="P-loop containing nucleoside triphosphate hydrolases"/>
    <property type="match status" value="1"/>
</dbReference>
<dbReference type="PANTHER" id="PTHR11566:SF21">
    <property type="entry name" value="DYNAMIN RELATED PROTEIN 1, ISOFORM A"/>
    <property type="match status" value="1"/>
</dbReference>
<evidence type="ECO:0000259" key="3">
    <source>
        <dbReference type="PROSITE" id="PS51718"/>
    </source>
</evidence>
<dbReference type="GO" id="GO:0008017">
    <property type="term" value="F:microtubule binding"/>
    <property type="evidence" value="ECO:0007669"/>
    <property type="project" value="TreeGrafter"/>
</dbReference>
<dbReference type="InterPro" id="IPR045063">
    <property type="entry name" value="Dynamin_N"/>
</dbReference>
<name>A0A267H449_9PLAT</name>
<feature type="domain" description="Dynamin-type G" evidence="3">
    <location>
        <begin position="108"/>
        <end position="385"/>
    </location>
</feature>
<accession>A0A267H449</accession>
<dbReference type="InterPro" id="IPR030381">
    <property type="entry name" value="G_DYNAMIN_dom"/>
</dbReference>
<dbReference type="GO" id="GO:0016020">
    <property type="term" value="C:membrane"/>
    <property type="evidence" value="ECO:0007669"/>
    <property type="project" value="TreeGrafter"/>
</dbReference>
<dbReference type="PANTHER" id="PTHR11566">
    <property type="entry name" value="DYNAMIN"/>
    <property type="match status" value="1"/>
</dbReference>
<feature type="compositionally biased region" description="Polar residues" evidence="2">
    <location>
        <begin position="56"/>
        <end position="74"/>
    </location>
</feature>
<dbReference type="GO" id="GO:0005874">
    <property type="term" value="C:microtubule"/>
    <property type="evidence" value="ECO:0007669"/>
    <property type="project" value="TreeGrafter"/>
</dbReference>
<dbReference type="InterPro" id="IPR022812">
    <property type="entry name" value="Dynamin"/>
</dbReference>
<proteinExistence type="predicted"/>
<sequence>MAGDSNKEKMEELLKTLTRSGNSDPADFPSRNSSTGLHGSQADASYELSVPPSPSPKQLVQTSSQMRTTSQNTRIPRGSGRQKLSLNDVGEQYVLLLDAIDKLKLGSEIDLPEIVVLGDQSEGKSTVLEAIAKVKLPKGEGTCTKCLIRLSIRCKDKEHATIETFDGKSINVESQEDFSSKLKDIMNEKFPGQNISMNSVINIRVSGPDRPNLTVVDAPGFKSDMKEDDENTVALREKLNKPNILMVVVLKAVNDIDTSKGYDFAKRLDPEFKRTVFVLTHCDNLAENKQLKVPDMLRDRDAFAVHCYSKTGRYSSDEETDFFKRQSFWQNQPQSKLGLDALINHLAENMYRILRPRKEEFRSKLLNLWRDEAKELEKLKDENDGANSELKNLFIKLNKKLEEQLTGTCRKKKNELFSECKMKWNKFEQDLKTIAEEVLEPNHLKSILDEECEDQVGEEFKGLPHYFPVLKRVVKKHILKALKPTIERLISDIECIIQDRIQTEVKRCMASHEPLEKSINTMICEYLPVLRRDVASKIDVIMSMEAAFYQSSLDVDEEANQQAQEDGKKLINKLIEKGATARLPAELRPFLEPLIKEIVPLVTGATSSDSTEVLQQTLSVVCHRYIGFVVTRIATSIPKAIIRFMLKRMSVDVWKYISEDKLDEETKKKLKEDVEHKIEKLEQSIKELQDLLAKFGLNS</sequence>
<dbReference type="PROSITE" id="PS51718">
    <property type="entry name" value="G_DYNAMIN_2"/>
    <property type="match status" value="1"/>
</dbReference>
<dbReference type="GO" id="GO:0003924">
    <property type="term" value="F:GTPase activity"/>
    <property type="evidence" value="ECO:0007669"/>
    <property type="project" value="InterPro"/>
</dbReference>
<feature type="coiled-coil region" evidence="1">
    <location>
        <begin position="664"/>
        <end position="698"/>
    </location>
</feature>
<dbReference type="Pfam" id="PF00350">
    <property type="entry name" value="Dynamin_N"/>
    <property type="match status" value="1"/>
</dbReference>
<evidence type="ECO:0000313" key="4">
    <source>
        <dbReference type="EMBL" id="PAA93058.1"/>
    </source>
</evidence>
<comment type="caution">
    <text evidence="4">The sequence shown here is derived from an EMBL/GenBank/DDBJ whole genome shotgun (WGS) entry which is preliminary data.</text>
</comment>
<gene>
    <name evidence="4" type="ORF">BOX15_Mlig006255g17</name>
</gene>
<dbReference type="SMART" id="SM00053">
    <property type="entry name" value="DYNc"/>
    <property type="match status" value="1"/>
</dbReference>
<dbReference type="GO" id="GO:0048312">
    <property type="term" value="P:intracellular distribution of mitochondria"/>
    <property type="evidence" value="ECO:0007669"/>
    <property type="project" value="TreeGrafter"/>
</dbReference>
<dbReference type="OrthoDB" id="415706at2759"/>
<dbReference type="Gene3D" id="1.20.120.1240">
    <property type="entry name" value="Dynamin, middle domain"/>
    <property type="match status" value="1"/>
</dbReference>
<dbReference type="InterPro" id="IPR001401">
    <property type="entry name" value="Dynamin_GTPase"/>
</dbReference>
<feature type="compositionally biased region" description="Basic and acidic residues" evidence="2">
    <location>
        <begin position="1"/>
        <end position="14"/>
    </location>
</feature>
<dbReference type="InterPro" id="IPR027417">
    <property type="entry name" value="P-loop_NTPase"/>
</dbReference>
<dbReference type="GO" id="GO:0000266">
    <property type="term" value="P:mitochondrial fission"/>
    <property type="evidence" value="ECO:0007669"/>
    <property type="project" value="TreeGrafter"/>
</dbReference>
<keyword evidence="5" id="KW-1185">Reference proteome</keyword>
<reference evidence="4 5" key="1">
    <citation type="submission" date="2017-06" db="EMBL/GenBank/DDBJ databases">
        <title>A platform for efficient transgenesis in Macrostomum lignano, a flatworm model organism for stem cell research.</title>
        <authorList>
            <person name="Berezikov E."/>
        </authorList>
    </citation>
    <scope>NUCLEOTIDE SEQUENCE [LARGE SCALE GENOMIC DNA]</scope>
    <source>
        <strain evidence="4">DV1</strain>
        <tissue evidence="4">Whole organism</tissue>
    </source>
</reference>
<dbReference type="STRING" id="282301.A0A267H449"/>
<organism evidence="4 5">
    <name type="scientific">Macrostomum lignano</name>
    <dbReference type="NCBI Taxonomy" id="282301"/>
    <lineage>
        <taxon>Eukaryota</taxon>
        <taxon>Metazoa</taxon>
        <taxon>Spiralia</taxon>
        <taxon>Lophotrochozoa</taxon>
        <taxon>Platyhelminthes</taxon>
        <taxon>Rhabditophora</taxon>
        <taxon>Macrostomorpha</taxon>
        <taxon>Macrostomida</taxon>
        <taxon>Macrostomidae</taxon>
        <taxon>Macrostomum</taxon>
    </lineage>
</organism>
<feature type="coiled-coil region" evidence="1">
    <location>
        <begin position="369"/>
        <end position="396"/>
    </location>
</feature>
<protein>
    <recommendedName>
        <fullName evidence="3">Dynamin-type G domain-containing protein</fullName>
    </recommendedName>
</protein>
<dbReference type="GO" id="GO:0005739">
    <property type="term" value="C:mitochondrion"/>
    <property type="evidence" value="ECO:0007669"/>
    <property type="project" value="TreeGrafter"/>
</dbReference>